<keyword evidence="5 9" id="KW-0812">Transmembrane</keyword>
<evidence type="ECO:0000259" key="11">
    <source>
        <dbReference type="Pfam" id="PF04290"/>
    </source>
</evidence>
<comment type="similarity">
    <text evidence="8 9">Belongs to the TRAP transporter small permease family.</text>
</comment>
<evidence type="ECO:0000256" key="1">
    <source>
        <dbReference type="ARBA" id="ARBA00004429"/>
    </source>
</evidence>
<name>A0AAE3VM16_9HYPH</name>
<dbReference type="RefSeq" id="WP_306884300.1">
    <property type="nucleotide sequence ID" value="NZ_JAUSUL010000001.1"/>
</dbReference>
<accession>A0AAE3VM16</accession>
<dbReference type="Pfam" id="PF04290">
    <property type="entry name" value="DctQ"/>
    <property type="match status" value="1"/>
</dbReference>
<feature type="transmembrane region" description="Helical" evidence="9">
    <location>
        <begin position="52"/>
        <end position="72"/>
    </location>
</feature>
<dbReference type="GO" id="GO:0005886">
    <property type="term" value="C:plasma membrane"/>
    <property type="evidence" value="ECO:0007669"/>
    <property type="project" value="UniProtKB-SubCell"/>
</dbReference>
<evidence type="ECO:0000256" key="3">
    <source>
        <dbReference type="ARBA" id="ARBA00022475"/>
    </source>
</evidence>
<evidence type="ECO:0000256" key="2">
    <source>
        <dbReference type="ARBA" id="ARBA00022448"/>
    </source>
</evidence>
<comment type="caution">
    <text evidence="12">The sequence shown here is derived from an EMBL/GenBank/DDBJ whole genome shotgun (WGS) entry which is preliminary data.</text>
</comment>
<evidence type="ECO:0000313" key="12">
    <source>
        <dbReference type="EMBL" id="MDQ0314522.1"/>
    </source>
</evidence>
<evidence type="ECO:0000256" key="9">
    <source>
        <dbReference type="RuleBase" id="RU369079"/>
    </source>
</evidence>
<keyword evidence="2 9" id="KW-0813">Transport</keyword>
<evidence type="ECO:0000256" key="5">
    <source>
        <dbReference type="ARBA" id="ARBA00022692"/>
    </source>
</evidence>
<dbReference type="AlphaFoldDB" id="A0AAE3VM16"/>
<reference evidence="12" key="1">
    <citation type="submission" date="2023-07" db="EMBL/GenBank/DDBJ databases">
        <title>Genomic Encyclopedia of Type Strains, Phase IV (KMG-IV): sequencing the most valuable type-strain genomes for metagenomic binning, comparative biology and taxonomic classification.</title>
        <authorList>
            <person name="Goeker M."/>
        </authorList>
    </citation>
    <scope>NUCLEOTIDE SEQUENCE</scope>
    <source>
        <strain evidence="12">DSM 21202</strain>
    </source>
</reference>
<sequence>MAEGSAFDHWFTAANKAILVFLMSAMTVLVFGNVVGRYGFGVSFGWADELSRFAMIWTAFLGVGLALRYGQLAAVEVVQLMLPESGARAMRISVAAVMAAFLVALVILGTQFTLFSWNLRTPVLQIPRGIPYLAVPIGAALGLIHLTLSLSHFLSGEDAALDGFDPNAIELPGDEAGGAEVSKPSGRRSPAGDA</sequence>
<evidence type="ECO:0000256" key="4">
    <source>
        <dbReference type="ARBA" id="ARBA00022519"/>
    </source>
</evidence>
<feature type="transmembrane region" description="Helical" evidence="9">
    <location>
        <begin position="129"/>
        <end position="148"/>
    </location>
</feature>
<evidence type="ECO:0000256" key="6">
    <source>
        <dbReference type="ARBA" id="ARBA00022989"/>
    </source>
</evidence>
<keyword evidence="3" id="KW-1003">Cell membrane</keyword>
<protein>
    <recommendedName>
        <fullName evidence="9">TRAP transporter small permease protein</fullName>
    </recommendedName>
</protein>
<comment type="subunit">
    <text evidence="9">The complex comprises the extracytoplasmic solute receptor protein and the two transmembrane proteins.</text>
</comment>
<dbReference type="GO" id="GO:0015740">
    <property type="term" value="P:C4-dicarboxylate transport"/>
    <property type="evidence" value="ECO:0007669"/>
    <property type="project" value="TreeGrafter"/>
</dbReference>
<dbReference type="InterPro" id="IPR055348">
    <property type="entry name" value="DctQ"/>
</dbReference>
<feature type="transmembrane region" description="Helical" evidence="9">
    <location>
        <begin position="17"/>
        <end position="40"/>
    </location>
</feature>
<proteinExistence type="inferred from homology"/>
<feature type="domain" description="Tripartite ATP-independent periplasmic transporters DctQ component" evidence="11">
    <location>
        <begin position="26"/>
        <end position="149"/>
    </location>
</feature>
<dbReference type="PANTHER" id="PTHR35011:SF2">
    <property type="entry name" value="2,3-DIKETO-L-GULONATE TRAP TRANSPORTER SMALL PERMEASE PROTEIN YIAM"/>
    <property type="match status" value="1"/>
</dbReference>
<dbReference type="GO" id="GO:0022857">
    <property type="term" value="F:transmembrane transporter activity"/>
    <property type="evidence" value="ECO:0007669"/>
    <property type="project" value="UniProtKB-UniRule"/>
</dbReference>
<dbReference type="PANTHER" id="PTHR35011">
    <property type="entry name" value="2,3-DIKETO-L-GULONATE TRAP TRANSPORTER SMALL PERMEASE PROTEIN YIAM"/>
    <property type="match status" value="1"/>
</dbReference>
<evidence type="ECO:0000256" key="8">
    <source>
        <dbReference type="ARBA" id="ARBA00038436"/>
    </source>
</evidence>
<keyword evidence="6 9" id="KW-1133">Transmembrane helix</keyword>
<dbReference type="EMBL" id="JAUSUL010000001">
    <property type="protein sequence ID" value="MDQ0314522.1"/>
    <property type="molecule type" value="Genomic_DNA"/>
</dbReference>
<feature type="transmembrane region" description="Helical" evidence="9">
    <location>
        <begin position="92"/>
        <end position="117"/>
    </location>
</feature>
<keyword evidence="13" id="KW-1185">Reference proteome</keyword>
<feature type="region of interest" description="Disordered" evidence="10">
    <location>
        <begin position="170"/>
        <end position="194"/>
    </location>
</feature>
<dbReference type="InterPro" id="IPR007387">
    <property type="entry name" value="TRAP_DctQ"/>
</dbReference>
<organism evidence="12 13">
    <name type="scientific">Amorphus orientalis</name>
    <dbReference type="NCBI Taxonomy" id="649198"/>
    <lineage>
        <taxon>Bacteria</taxon>
        <taxon>Pseudomonadati</taxon>
        <taxon>Pseudomonadota</taxon>
        <taxon>Alphaproteobacteria</taxon>
        <taxon>Hyphomicrobiales</taxon>
        <taxon>Amorphaceae</taxon>
        <taxon>Amorphus</taxon>
    </lineage>
</organism>
<keyword evidence="7 9" id="KW-0472">Membrane</keyword>
<gene>
    <name evidence="12" type="ORF">J2S73_000959</name>
</gene>
<evidence type="ECO:0000256" key="10">
    <source>
        <dbReference type="SAM" id="MobiDB-lite"/>
    </source>
</evidence>
<comment type="function">
    <text evidence="9">Part of the tripartite ATP-independent periplasmic (TRAP) transport system.</text>
</comment>
<evidence type="ECO:0000313" key="13">
    <source>
        <dbReference type="Proteomes" id="UP001229244"/>
    </source>
</evidence>
<comment type="subcellular location">
    <subcellularLocation>
        <location evidence="1 9">Cell inner membrane</location>
        <topology evidence="1 9">Multi-pass membrane protein</topology>
    </subcellularLocation>
</comment>
<dbReference type="Proteomes" id="UP001229244">
    <property type="component" value="Unassembled WGS sequence"/>
</dbReference>
<keyword evidence="4 9" id="KW-0997">Cell inner membrane</keyword>
<evidence type="ECO:0000256" key="7">
    <source>
        <dbReference type="ARBA" id="ARBA00023136"/>
    </source>
</evidence>